<dbReference type="Proteomes" id="UP000027980">
    <property type="component" value="Chromosome"/>
</dbReference>
<feature type="domain" description="DUF1206" evidence="2">
    <location>
        <begin position="28"/>
        <end position="95"/>
    </location>
</feature>
<dbReference type="Pfam" id="PF06724">
    <property type="entry name" value="DUF1206"/>
    <property type="match status" value="3"/>
</dbReference>
<proteinExistence type="predicted"/>
<reference evidence="3 5" key="1">
    <citation type="submission" date="2014-07" db="EMBL/GenBank/DDBJ databases">
        <title>Complete genome sequence of a moderately halophilic bacterium Terribacillus aidingensis MP602, isolated from Cryptomeria fortunei in Tianmu mountain in China.</title>
        <authorList>
            <person name="Wang Y."/>
            <person name="Lu P."/>
            <person name="Zhang L."/>
        </authorList>
    </citation>
    <scope>NUCLEOTIDE SEQUENCE [LARGE SCALE GENOMIC DNA]</scope>
    <source>
        <strain evidence="3 5">MP602</strain>
    </source>
</reference>
<keyword evidence="1" id="KW-1133">Transmembrane helix</keyword>
<keyword evidence="1" id="KW-0472">Membrane</keyword>
<gene>
    <name evidence="3" type="ORF">GZ22_00585</name>
    <name evidence="4" type="ORF">SAMN04489762_2799</name>
</gene>
<dbReference type="KEGG" id="tap:GZ22_00585"/>
<dbReference type="EMBL" id="FOCD01000003">
    <property type="protein sequence ID" value="SEN77085.1"/>
    <property type="molecule type" value="Genomic_DNA"/>
</dbReference>
<protein>
    <submittedName>
        <fullName evidence="3">Membrane protein</fullName>
    </submittedName>
</protein>
<sequence>MADKQEAKRKARETKEETKPWIRRFGRIGYMSQGIVYALIGVLALLAALHVGGDTTDTGGMLQKLAGMPFGNVLLWLIGIGLIGYVCWDAILAIKDPNNEGNGAKGIIVRIGYGVSTIIYASIAFNALRFAATNQGSGGGSEQSLTAKLLTYPFGQWLVAAVGLIIIGYGIFEFFSGVTGSFMNKFKAGEMNKHEKRAARHAGRMGLISRGIVFAIVGFFFVLTAIQSDPDEAKGLDGALSEVSQQPFGRWLLAIVAVGFILFGVYSVIRGRYENMSFGKNA</sequence>
<dbReference type="OrthoDB" id="5702018at2"/>
<feature type="domain" description="DUF1206" evidence="2">
    <location>
        <begin position="111"/>
        <end position="179"/>
    </location>
</feature>
<organism evidence="3 5">
    <name type="scientific">Terribacillus saccharophilus</name>
    <dbReference type="NCBI Taxonomy" id="361277"/>
    <lineage>
        <taxon>Bacteria</taxon>
        <taxon>Bacillati</taxon>
        <taxon>Bacillota</taxon>
        <taxon>Bacilli</taxon>
        <taxon>Bacillales</taxon>
        <taxon>Bacillaceae</taxon>
        <taxon>Terribacillus</taxon>
    </lineage>
</organism>
<feature type="transmembrane region" description="Helical" evidence="1">
    <location>
        <begin position="34"/>
        <end position="53"/>
    </location>
</feature>
<evidence type="ECO:0000256" key="1">
    <source>
        <dbReference type="SAM" id="Phobius"/>
    </source>
</evidence>
<name>A0A075LHE5_9BACI</name>
<accession>A0AAX2EI18</accession>
<accession>A0A075LHE5</accession>
<dbReference type="GeneID" id="34222597"/>
<feature type="transmembrane region" description="Helical" evidence="1">
    <location>
        <begin position="207"/>
        <end position="228"/>
    </location>
</feature>
<dbReference type="AlphaFoldDB" id="A0A075LHE5"/>
<evidence type="ECO:0000313" key="4">
    <source>
        <dbReference type="EMBL" id="SEN77085.1"/>
    </source>
</evidence>
<feature type="domain" description="DUF1206" evidence="2">
    <location>
        <begin position="206"/>
        <end position="273"/>
    </location>
</feature>
<evidence type="ECO:0000313" key="5">
    <source>
        <dbReference type="Proteomes" id="UP000027980"/>
    </source>
</evidence>
<evidence type="ECO:0000259" key="2">
    <source>
        <dbReference type="Pfam" id="PF06724"/>
    </source>
</evidence>
<feature type="transmembrane region" description="Helical" evidence="1">
    <location>
        <begin position="107"/>
        <end position="128"/>
    </location>
</feature>
<evidence type="ECO:0000313" key="3">
    <source>
        <dbReference type="EMBL" id="AIF65292.1"/>
    </source>
</evidence>
<dbReference type="Proteomes" id="UP000199735">
    <property type="component" value="Unassembled WGS sequence"/>
</dbReference>
<reference evidence="4 6" key="2">
    <citation type="submission" date="2016-10" db="EMBL/GenBank/DDBJ databases">
        <authorList>
            <person name="Varghese N."/>
            <person name="Submissions S."/>
        </authorList>
    </citation>
    <scope>NUCLEOTIDE SEQUENCE [LARGE SCALE GENOMIC DNA]</scope>
    <source>
        <strain evidence="4 6">DSM 21619</strain>
    </source>
</reference>
<feature type="transmembrane region" description="Helical" evidence="1">
    <location>
        <begin position="157"/>
        <end position="186"/>
    </location>
</feature>
<feature type="transmembrane region" description="Helical" evidence="1">
    <location>
        <begin position="73"/>
        <end position="95"/>
    </location>
</feature>
<keyword evidence="1" id="KW-0812">Transmembrane</keyword>
<feature type="transmembrane region" description="Helical" evidence="1">
    <location>
        <begin position="248"/>
        <end position="269"/>
    </location>
</feature>
<dbReference type="HOGENOM" id="CLU_073530_0_0_9"/>
<dbReference type="RefSeq" id="WP_038557685.1">
    <property type="nucleotide sequence ID" value="NZ_CP008876.1"/>
</dbReference>
<evidence type="ECO:0000313" key="6">
    <source>
        <dbReference type="Proteomes" id="UP000199735"/>
    </source>
</evidence>
<dbReference type="InterPro" id="IPR009597">
    <property type="entry name" value="DUF1206"/>
</dbReference>
<dbReference type="EMBL" id="CP008876">
    <property type="protein sequence ID" value="AIF65292.1"/>
    <property type="molecule type" value="Genomic_DNA"/>
</dbReference>